<evidence type="ECO:0000256" key="1">
    <source>
        <dbReference type="SAM" id="MobiDB-lite"/>
    </source>
</evidence>
<feature type="region of interest" description="Disordered" evidence="1">
    <location>
        <begin position="445"/>
        <end position="467"/>
    </location>
</feature>
<feature type="compositionally biased region" description="Polar residues" evidence="1">
    <location>
        <begin position="455"/>
        <end position="467"/>
    </location>
</feature>
<protein>
    <submittedName>
        <fullName evidence="2">Uncharacterized protein</fullName>
    </submittedName>
</protein>
<dbReference type="AlphaFoldDB" id="A0A8S1HCF3"/>
<reference evidence="2" key="1">
    <citation type="submission" date="2020-10" db="EMBL/GenBank/DDBJ databases">
        <authorList>
            <person name="Kikuchi T."/>
        </authorList>
    </citation>
    <scope>NUCLEOTIDE SEQUENCE</scope>
    <source>
        <strain evidence="2">NKZ352</strain>
    </source>
</reference>
<name>A0A8S1HCF3_9PELO</name>
<feature type="compositionally biased region" description="Polar residues" evidence="1">
    <location>
        <begin position="406"/>
        <end position="416"/>
    </location>
</feature>
<sequence length="526" mass="59390">MIKKNSQQRAPALNALIENDFIKNAYSELIFLIDKMEANDMSLKLGLQVSACTVARTLLVRASMLSDWDLVNEIAIMANKRLCKFGFNAEMQGNTYLRTVGAIFDLIQVFMYIFDVPLMNTTSAVANSKSNNDFLPTLIATWDQWNYLNGPMKSEKQQILAWVQRLLETLPPNDPTAIPAKESKRADCADMALNFMNNMIKLVNSGSESPDSTAHPFKVTREEFSHSEVQVALTKIGLGNLDPKASSTAHELFGRLKIQIDNFSRYLCVENGMKDLQVLDKVPPAPQNCSNLPFPIVKNELHGLVDKMFMERARRDQAILLKNQNPHELRPQMAQRAPNIADTVQKYEYMPSNINRNILPSGPALSPRIPYQNQRYPQSYAYQNQTHNASHSSQRSQYPSQSSTSYATGQSSTIVSRNEYRQRPTQNAYRDVNENMQFEMNSRNYSGVPAKVSPSEIQRTNSSSSESFISARKSEGFTSVSEYMMGLPKVSETPEKNLRALQFTLISLLSKSIPMSRFSMKLLCII</sequence>
<accession>A0A8S1HCF3</accession>
<comment type="caution">
    <text evidence="2">The sequence shown here is derived from an EMBL/GenBank/DDBJ whole genome shotgun (WGS) entry which is preliminary data.</text>
</comment>
<dbReference type="EMBL" id="CAJGYM010000044">
    <property type="protein sequence ID" value="CAD6194396.1"/>
    <property type="molecule type" value="Genomic_DNA"/>
</dbReference>
<feature type="compositionally biased region" description="Low complexity" evidence="1">
    <location>
        <begin position="390"/>
        <end position="405"/>
    </location>
</feature>
<dbReference type="Proteomes" id="UP000835052">
    <property type="component" value="Unassembled WGS sequence"/>
</dbReference>
<keyword evidence="3" id="KW-1185">Reference proteome</keyword>
<evidence type="ECO:0000313" key="2">
    <source>
        <dbReference type="EMBL" id="CAD6194396.1"/>
    </source>
</evidence>
<gene>
    <name evidence="2" type="ORF">CAUJ_LOCUS10315</name>
</gene>
<evidence type="ECO:0000313" key="3">
    <source>
        <dbReference type="Proteomes" id="UP000835052"/>
    </source>
</evidence>
<feature type="region of interest" description="Disordered" evidence="1">
    <location>
        <begin position="384"/>
        <end position="428"/>
    </location>
</feature>
<organism evidence="2 3">
    <name type="scientific">Caenorhabditis auriculariae</name>
    <dbReference type="NCBI Taxonomy" id="2777116"/>
    <lineage>
        <taxon>Eukaryota</taxon>
        <taxon>Metazoa</taxon>
        <taxon>Ecdysozoa</taxon>
        <taxon>Nematoda</taxon>
        <taxon>Chromadorea</taxon>
        <taxon>Rhabditida</taxon>
        <taxon>Rhabditina</taxon>
        <taxon>Rhabditomorpha</taxon>
        <taxon>Rhabditoidea</taxon>
        <taxon>Rhabditidae</taxon>
        <taxon>Peloderinae</taxon>
        <taxon>Caenorhabditis</taxon>
    </lineage>
</organism>
<proteinExistence type="predicted"/>